<comment type="caution">
    <text evidence="9">The sequence shown here is derived from an EMBL/GenBank/DDBJ whole genome shotgun (WGS) entry which is preliminary data.</text>
</comment>
<keyword evidence="5" id="KW-0378">Hydrolase</keyword>
<evidence type="ECO:0000256" key="6">
    <source>
        <dbReference type="ARBA" id="ARBA00022918"/>
    </source>
</evidence>
<dbReference type="GO" id="GO:0004519">
    <property type="term" value="F:endonuclease activity"/>
    <property type="evidence" value="ECO:0007669"/>
    <property type="project" value="UniProtKB-KW"/>
</dbReference>
<accession>A0A1Y1UVC7</accession>
<dbReference type="InterPro" id="IPR041373">
    <property type="entry name" value="RT_RNaseH"/>
</dbReference>
<evidence type="ECO:0000313" key="10">
    <source>
        <dbReference type="Proteomes" id="UP000193719"/>
    </source>
</evidence>
<dbReference type="Pfam" id="PF17917">
    <property type="entry name" value="RT_RNaseH"/>
    <property type="match status" value="1"/>
</dbReference>
<gene>
    <name evidence="9" type="ORF">BCR36DRAFT_255033</name>
</gene>
<feature type="domain" description="Reverse transcriptase RNase H-like" evidence="8">
    <location>
        <begin position="1"/>
        <end position="58"/>
    </location>
</feature>
<dbReference type="Proteomes" id="UP000193719">
    <property type="component" value="Unassembled WGS sequence"/>
</dbReference>
<keyword evidence="6" id="KW-0695">RNA-directed DNA polymerase</keyword>
<keyword evidence="2" id="KW-0548">Nucleotidyltransferase</keyword>
<evidence type="ECO:0000259" key="8">
    <source>
        <dbReference type="Pfam" id="PF17917"/>
    </source>
</evidence>
<evidence type="ECO:0000313" key="9">
    <source>
        <dbReference type="EMBL" id="ORX41973.1"/>
    </source>
</evidence>
<organism evidence="9 10">
    <name type="scientific">Piromyces finnis</name>
    <dbReference type="NCBI Taxonomy" id="1754191"/>
    <lineage>
        <taxon>Eukaryota</taxon>
        <taxon>Fungi</taxon>
        <taxon>Fungi incertae sedis</taxon>
        <taxon>Chytridiomycota</taxon>
        <taxon>Chytridiomycota incertae sedis</taxon>
        <taxon>Neocallimastigomycetes</taxon>
        <taxon>Neocallimastigales</taxon>
        <taxon>Neocallimastigaceae</taxon>
        <taxon>Piromyces</taxon>
    </lineage>
</organism>
<keyword evidence="1" id="KW-0808">Transferase</keyword>
<keyword evidence="4" id="KW-0255">Endonuclease</keyword>
<keyword evidence="7" id="KW-0175">Coiled coil</keyword>
<name>A0A1Y1UVC7_9FUNG</name>
<dbReference type="OrthoDB" id="422540at2759"/>
<evidence type="ECO:0000256" key="1">
    <source>
        <dbReference type="ARBA" id="ARBA00022679"/>
    </source>
</evidence>
<dbReference type="AlphaFoldDB" id="A0A1Y1UVC7"/>
<evidence type="ECO:0000256" key="7">
    <source>
        <dbReference type="SAM" id="Coils"/>
    </source>
</evidence>
<keyword evidence="10" id="KW-1185">Reference proteome</keyword>
<proteinExistence type="predicted"/>
<feature type="non-terminal residue" evidence="9">
    <location>
        <position position="169"/>
    </location>
</feature>
<feature type="non-terminal residue" evidence="9">
    <location>
        <position position="1"/>
    </location>
</feature>
<dbReference type="EMBL" id="MCFH01000073">
    <property type="protein sequence ID" value="ORX41973.1"/>
    <property type="molecule type" value="Genomic_DNA"/>
</dbReference>
<sequence length="169" mass="20318">ERKYSTFDRELLALSETLLHYKLLLQQGQKIYCATDHKNLVIYINSGSKVETNRKLQNIDEKENIDFNVFKATTESLLQANKQIELKEYLFKWYQNQDTLFKNLKEQVVNLLKENTYLEEQYRKQIETKRKLEKLNQKINDLRYDLNPKAERIELTKKVNKTEKQLGEL</sequence>
<reference evidence="9 10" key="2">
    <citation type="submission" date="2016-08" db="EMBL/GenBank/DDBJ databases">
        <title>Pervasive Adenine N6-methylation of Active Genes in Fungi.</title>
        <authorList>
            <consortium name="DOE Joint Genome Institute"/>
            <person name="Mondo S.J."/>
            <person name="Dannebaum R.O."/>
            <person name="Kuo R.C."/>
            <person name="Labutti K."/>
            <person name="Haridas S."/>
            <person name="Kuo A."/>
            <person name="Salamov A."/>
            <person name="Ahrendt S.R."/>
            <person name="Lipzen A."/>
            <person name="Sullivan W."/>
            <person name="Andreopoulos W.B."/>
            <person name="Clum A."/>
            <person name="Lindquist E."/>
            <person name="Daum C."/>
            <person name="Ramamoorthy G.K."/>
            <person name="Gryganskyi A."/>
            <person name="Culley D."/>
            <person name="Magnuson J.K."/>
            <person name="James T.Y."/>
            <person name="O'Malley M.A."/>
            <person name="Stajich J.E."/>
            <person name="Spatafora J.W."/>
            <person name="Visel A."/>
            <person name="Grigoriev I.V."/>
        </authorList>
    </citation>
    <scope>NUCLEOTIDE SEQUENCE [LARGE SCALE GENOMIC DNA]</scope>
    <source>
        <strain evidence="10">finn</strain>
    </source>
</reference>
<dbReference type="GO" id="GO:0016787">
    <property type="term" value="F:hydrolase activity"/>
    <property type="evidence" value="ECO:0007669"/>
    <property type="project" value="UniProtKB-KW"/>
</dbReference>
<keyword evidence="3" id="KW-0540">Nuclease</keyword>
<evidence type="ECO:0000256" key="3">
    <source>
        <dbReference type="ARBA" id="ARBA00022722"/>
    </source>
</evidence>
<evidence type="ECO:0000256" key="5">
    <source>
        <dbReference type="ARBA" id="ARBA00022801"/>
    </source>
</evidence>
<dbReference type="GO" id="GO:0003964">
    <property type="term" value="F:RNA-directed DNA polymerase activity"/>
    <property type="evidence" value="ECO:0007669"/>
    <property type="project" value="UniProtKB-KW"/>
</dbReference>
<evidence type="ECO:0000256" key="4">
    <source>
        <dbReference type="ARBA" id="ARBA00022759"/>
    </source>
</evidence>
<evidence type="ECO:0000256" key="2">
    <source>
        <dbReference type="ARBA" id="ARBA00022695"/>
    </source>
</evidence>
<feature type="coiled-coil region" evidence="7">
    <location>
        <begin position="94"/>
        <end position="145"/>
    </location>
</feature>
<reference evidence="9 10" key="1">
    <citation type="submission" date="2016-08" db="EMBL/GenBank/DDBJ databases">
        <title>Genomes of anaerobic fungi encode conserved fungal cellulosomes for biomass hydrolysis.</title>
        <authorList>
            <consortium name="DOE Joint Genome Institute"/>
            <person name="Haitjema C.H."/>
            <person name="Gilmore S.P."/>
            <person name="Henske J.K."/>
            <person name="Solomon K.V."/>
            <person name="De Groot R."/>
            <person name="Kuo A."/>
            <person name="Mondo S.J."/>
            <person name="Salamov A.A."/>
            <person name="Labutti K."/>
            <person name="Zhao Z."/>
            <person name="Chiniquy J."/>
            <person name="Barry K."/>
            <person name="Brewer H.M."/>
            <person name="Purvine S.O."/>
            <person name="Wright A.T."/>
            <person name="Boxma B."/>
            <person name="Van Alen T."/>
            <person name="Hackstein J.H."/>
            <person name="Baker S.E."/>
            <person name="Grigoriev I.V."/>
            <person name="O'Malley M.A."/>
        </authorList>
    </citation>
    <scope>NUCLEOTIDE SEQUENCE [LARGE SCALE GENOMIC DNA]</scope>
    <source>
        <strain evidence="10">finn</strain>
    </source>
</reference>
<protein>
    <recommendedName>
        <fullName evidence="8">Reverse transcriptase RNase H-like domain-containing protein</fullName>
    </recommendedName>
</protein>